<accession>I6YA66</accession>
<dbReference type="InterPro" id="IPR051461">
    <property type="entry name" value="UPF0750_membrane"/>
</dbReference>
<feature type="transmembrane region" description="Helical" evidence="1">
    <location>
        <begin position="292"/>
        <end position="310"/>
    </location>
</feature>
<reference evidence="2 3" key="1">
    <citation type="journal article" date="2012" name="J. Bacteriol.">
        <title>Complete genome sequence of Mycoplasma wenyonii strain Massachusetts.</title>
        <authorList>
            <person name="Dos Santos A.P."/>
            <person name="Guimaraes A.M."/>
            <person name="do Nascimento N.C."/>
            <person name="Sanmiguel P.J."/>
            <person name="Messick J.B."/>
        </authorList>
    </citation>
    <scope>NUCLEOTIDE SEQUENCE [LARGE SCALE GENOMIC DNA]</scope>
    <source>
        <strain evidence="2 3">Massachusetts</strain>
    </source>
</reference>
<feature type="transmembrane region" description="Helical" evidence="1">
    <location>
        <begin position="43"/>
        <end position="63"/>
    </location>
</feature>
<dbReference type="KEGG" id="mwe:WEN_00110"/>
<organism evidence="2 3">
    <name type="scientific">Mycoplasma wenyonii (strain Massachusetts)</name>
    <name type="common">Eperythrozoon wenyonii</name>
    <dbReference type="NCBI Taxonomy" id="1197325"/>
    <lineage>
        <taxon>Bacteria</taxon>
        <taxon>Bacillati</taxon>
        <taxon>Mycoplasmatota</taxon>
        <taxon>Mollicutes</taxon>
        <taxon>Mycoplasmataceae</taxon>
        <taxon>Mycoplasma</taxon>
    </lineage>
</organism>
<dbReference type="AlphaFoldDB" id="I6YA66"/>
<evidence type="ECO:0000256" key="1">
    <source>
        <dbReference type="SAM" id="Phobius"/>
    </source>
</evidence>
<proteinExistence type="predicted"/>
<dbReference type="EMBL" id="CP003703">
    <property type="protein sequence ID" value="AFN64831.1"/>
    <property type="molecule type" value="Genomic_DNA"/>
</dbReference>
<evidence type="ECO:0000313" key="3">
    <source>
        <dbReference type="Proteomes" id="UP000009005"/>
    </source>
</evidence>
<protein>
    <recommendedName>
        <fullName evidence="4">DUF2179 domain-containing protein</fullName>
    </recommendedName>
</protein>
<keyword evidence="1" id="KW-1133">Transmembrane helix</keyword>
<keyword evidence="3" id="KW-1185">Reference proteome</keyword>
<gene>
    <name evidence="2" type="ordered locus">WEN_00110</name>
</gene>
<feature type="transmembrane region" description="Helical" evidence="1">
    <location>
        <begin position="252"/>
        <end position="272"/>
    </location>
</feature>
<dbReference type="Proteomes" id="UP000009005">
    <property type="component" value="Chromosome"/>
</dbReference>
<feature type="transmembrane region" description="Helical" evidence="1">
    <location>
        <begin position="102"/>
        <end position="124"/>
    </location>
</feature>
<name>I6YA66_MYCWM</name>
<dbReference type="Gene3D" id="3.30.70.120">
    <property type="match status" value="1"/>
</dbReference>
<dbReference type="RefSeq" id="WP_014849541.1">
    <property type="nucleotide sequence ID" value="NC_018149.1"/>
</dbReference>
<dbReference type="PANTHER" id="PTHR33545">
    <property type="entry name" value="UPF0750 MEMBRANE PROTEIN YITT-RELATED"/>
    <property type="match status" value="1"/>
</dbReference>
<dbReference type="HOGENOM" id="CLU_043038_0_0_14"/>
<feature type="transmembrane region" description="Helical" evidence="1">
    <location>
        <begin position="196"/>
        <end position="214"/>
    </location>
</feature>
<evidence type="ECO:0000313" key="2">
    <source>
        <dbReference type="EMBL" id="AFN64831.1"/>
    </source>
</evidence>
<evidence type="ECO:0008006" key="4">
    <source>
        <dbReference type="Google" id="ProtNLM"/>
    </source>
</evidence>
<dbReference type="OrthoDB" id="394403at2"/>
<sequence length="402" mass="45194">MSSFNLNYPNPYPIALEDPRKLSFKTIGWLSFQRVWSLKNQKIKIALVLFLGFCSGCLNFFFVEKVAIYNPGLLAVWQAIGRCVKGVTGNGQENNGPEHIKIIYLILFWVFNSIINLFFALSVYKVVGKEMTGLSVLFMVVSSLTGVGLAKLPGGAGLEKFYLFSDPFNGGQETTQKAIKFLTWEEATKTEVAKSTVTNGIILLFIYAIVFAILNSLITSLLYALGGCGGGVDWIIFYLFRSKSYLSNKLIFYTSLAFLTFAYITGSYIPWAVKGNGAGGGANGATKLISNFFSPLFFALLISLFTRRFIFNVFYPRFKFINVKIFTNKFLEIRNELIEKKFPHSFTIVPSFGSYSLRSQSQLEFICLLIELQELTKVARQIDKNCFICSIPIRSLNARIKI</sequence>
<dbReference type="InterPro" id="IPR015867">
    <property type="entry name" value="N-reg_PII/ATP_PRibTrfase_C"/>
</dbReference>
<keyword evidence="1" id="KW-0812">Transmembrane</keyword>
<dbReference type="PATRIC" id="fig|1197325.3.peg.23"/>
<dbReference type="PANTHER" id="PTHR33545:SF5">
    <property type="entry name" value="UPF0750 MEMBRANE PROTEIN YITT"/>
    <property type="match status" value="1"/>
</dbReference>
<keyword evidence="1" id="KW-0472">Membrane</keyword>